<comment type="subcellular location">
    <subcellularLocation>
        <location evidence="1">Cell membrane</location>
        <topology evidence="1">Multi-pass membrane protein</topology>
    </subcellularLocation>
</comment>
<dbReference type="InterPro" id="IPR038770">
    <property type="entry name" value="Na+/solute_symporter_sf"/>
</dbReference>
<reference evidence="12 13" key="1">
    <citation type="journal article" date="2010" name="PLoS ONE">
        <title>The Waddlia genome: a window into chlamydial biology.</title>
        <authorList>
            <person name="Bertelli C."/>
            <person name="Collyn F."/>
            <person name="Croxatto A."/>
            <person name="Ruckert C."/>
            <person name="Polkinghorne A."/>
            <person name="Kebbi-Beghdadi C."/>
            <person name="Goesmann A."/>
            <person name="Vaughan L."/>
            <person name="Greub G."/>
        </authorList>
    </citation>
    <scope>NUCLEOTIDE SEQUENCE [LARGE SCALE GENOMIC DNA]</scope>
    <source>
        <strain evidence="13">ATCC VR-1470 / WSU 86-1044</strain>
    </source>
</reference>
<dbReference type="AlphaFoldDB" id="D6YUR9"/>
<feature type="transmembrane region" description="Helical" evidence="9">
    <location>
        <begin position="117"/>
        <end position="137"/>
    </location>
</feature>
<dbReference type="Pfam" id="PF00999">
    <property type="entry name" value="Na_H_Exchanger"/>
    <property type="match status" value="1"/>
</dbReference>
<feature type="transmembrane region" description="Helical" evidence="9">
    <location>
        <begin position="221"/>
        <end position="237"/>
    </location>
</feature>
<accession>D6YUR9</accession>
<dbReference type="Proteomes" id="UP000001505">
    <property type="component" value="Chromosome"/>
</dbReference>
<feature type="transmembrane region" description="Helical" evidence="9">
    <location>
        <begin position="56"/>
        <end position="76"/>
    </location>
</feature>
<evidence type="ECO:0000256" key="2">
    <source>
        <dbReference type="ARBA" id="ARBA00022448"/>
    </source>
</evidence>
<dbReference type="PANTHER" id="PTHR32507:SF0">
    <property type="entry name" value="NA(+)_H(+) ANTIPORTER 2-RELATED"/>
    <property type="match status" value="1"/>
</dbReference>
<organism evidence="12 13">
    <name type="scientific">Waddlia chondrophila (strain ATCC VR-1470 / WSU 86-1044)</name>
    <dbReference type="NCBI Taxonomy" id="716544"/>
    <lineage>
        <taxon>Bacteria</taxon>
        <taxon>Pseudomonadati</taxon>
        <taxon>Chlamydiota</taxon>
        <taxon>Chlamydiia</taxon>
        <taxon>Parachlamydiales</taxon>
        <taxon>Waddliaceae</taxon>
        <taxon>Waddlia</taxon>
    </lineage>
</organism>
<dbReference type="STRING" id="716544.wcw_0509"/>
<feature type="domain" description="Cation/H+ exchanger transmembrane" evidence="10">
    <location>
        <begin position="16"/>
        <end position="378"/>
    </location>
</feature>
<keyword evidence="8 9" id="KW-0472">Membrane</keyword>
<keyword evidence="3" id="KW-0050">Antiport</keyword>
<evidence type="ECO:0000256" key="6">
    <source>
        <dbReference type="ARBA" id="ARBA00022989"/>
    </source>
</evidence>
<dbReference type="eggNOG" id="COG0569">
    <property type="taxonomic scope" value="Bacteria"/>
</dbReference>
<dbReference type="EMBL" id="CP001928">
    <property type="protein sequence ID" value="ADI37881.1"/>
    <property type="molecule type" value="Genomic_DNA"/>
</dbReference>
<protein>
    <submittedName>
        <fullName evidence="12">Putative integral membrane protein</fullName>
    </submittedName>
</protein>
<keyword evidence="7" id="KW-0406">Ion transport</keyword>
<dbReference type="GO" id="GO:0015297">
    <property type="term" value="F:antiporter activity"/>
    <property type="evidence" value="ECO:0007669"/>
    <property type="project" value="UniProtKB-KW"/>
</dbReference>
<feature type="transmembrane region" description="Helical" evidence="9">
    <location>
        <begin position="185"/>
        <end position="209"/>
    </location>
</feature>
<evidence type="ECO:0000256" key="5">
    <source>
        <dbReference type="ARBA" id="ARBA00022692"/>
    </source>
</evidence>
<keyword evidence="4" id="KW-1003">Cell membrane</keyword>
<keyword evidence="2" id="KW-0813">Transport</keyword>
<evidence type="ECO:0000256" key="4">
    <source>
        <dbReference type="ARBA" id="ARBA00022475"/>
    </source>
</evidence>
<keyword evidence="13" id="KW-1185">Reference proteome</keyword>
<sequence length="586" mass="65115">MEDPFFQLSIILIVGLLSTWIAELIHIPNILLMLLMGFLVGPITGLINPQELFGDLLLPIVSLSVAIILFEGGLSLEIRKVKKIGPIVMRLVIFSTLLGIVLAGIFLQHYAKFSYEYAVLLASILVITGPTVIIPLLQQLHIKEPARSILRWEGIIIDPIGAITAVLIFEAFFKTSHSPTETFAIGLSLSILIGVGLGVLCAFLFILALKRYLIPDILHNSVVLLLLIFAYSISNYIQTDSGLVTATVMGFTLANQKNLSVKHIVEFKESLRVILIAFLFITLAASIDPQVVLKYWKESLMITLFLLFIVRPLVVFISTFGSQLSWREKTLMIIVAPRGIVSASVASLFALELAELGFKETAWLTSIVFSVIALTVCFCAIGTFVFAPLLKLASSFEPGVLIIGANSFAREVGKSLSERGLIPYYIDTNFWKASEAKKQKGNVFYGSFISFEEENQDTLAEIGVVLALTENDEVNSLAINHFSRFFDREQLYQFHPETEKIPNHLTGRGLFSKEIDHSQLRQKVDNGSVIRSTQLTKQFGYKEWKEKNPKAIPLFLLSSNTPLETIEDSEAVRKVQKGAIVFLDQG</sequence>
<feature type="transmembrane region" description="Helical" evidence="9">
    <location>
        <begin position="299"/>
        <end position="319"/>
    </location>
</feature>
<evidence type="ECO:0000256" key="9">
    <source>
        <dbReference type="SAM" id="Phobius"/>
    </source>
</evidence>
<gene>
    <name evidence="12" type="ordered locus">wcw_0509</name>
</gene>
<evidence type="ECO:0000256" key="3">
    <source>
        <dbReference type="ARBA" id="ARBA00022449"/>
    </source>
</evidence>
<dbReference type="OrthoDB" id="570124at2"/>
<feature type="transmembrane region" description="Helical" evidence="9">
    <location>
        <begin position="88"/>
        <end position="111"/>
    </location>
</feature>
<evidence type="ECO:0000256" key="1">
    <source>
        <dbReference type="ARBA" id="ARBA00004651"/>
    </source>
</evidence>
<name>D6YUR9_WADCW</name>
<dbReference type="HOGENOM" id="CLU_005912_10_1_0"/>
<feature type="transmembrane region" description="Helical" evidence="9">
    <location>
        <begin position="331"/>
        <end position="351"/>
    </location>
</feature>
<dbReference type="GO" id="GO:0005886">
    <property type="term" value="C:plasma membrane"/>
    <property type="evidence" value="ECO:0007669"/>
    <property type="project" value="UniProtKB-SubCell"/>
</dbReference>
<dbReference type="GO" id="GO:1902600">
    <property type="term" value="P:proton transmembrane transport"/>
    <property type="evidence" value="ECO:0007669"/>
    <property type="project" value="InterPro"/>
</dbReference>
<dbReference type="RefSeq" id="WP_013181607.1">
    <property type="nucleotide sequence ID" value="NC_014225.1"/>
</dbReference>
<keyword evidence="5 9" id="KW-0812">Transmembrane</keyword>
<feature type="transmembrane region" description="Helical" evidence="9">
    <location>
        <begin position="30"/>
        <end position="50"/>
    </location>
</feature>
<proteinExistence type="predicted"/>
<evidence type="ECO:0000259" key="11">
    <source>
        <dbReference type="Pfam" id="PF02254"/>
    </source>
</evidence>
<feature type="domain" description="RCK N-terminal" evidence="11">
    <location>
        <begin position="400"/>
        <end position="482"/>
    </location>
</feature>
<feature type="transmembrane region" description="Helical" evidence="9">
    <location>
        <begin position="363"/>
        <end position="387"/>
    </location>
</feature>
<dbReference type="Gene3D" id="1.20.1530.20">
    <property type="match status" value="1"/>
</dbReference>
<evidence type="ECO:0000256" key="7">
    <source>
        <dbReference type="ARBA" id="ARBA00023065"/>
    </source>
</evidence>
<evidence type="ECO:0000259" key="10">
    <source>
        <dbReference type="Pfam" id="PF00999"/>
    </source>
</evidence>
<dbReference type="PANTHER" id="PTHR32507">
    <property type="entry name" value="NA(+)/H(+) ANTIPORTER 1"/>
    <property type="match status" value="1"/>
</dbReference>
<evidence type="ECO:0000313" key="12">
    <source>
        <dbReference type="EMBL" id="ADI37881.1"/>
    </source>
</evidence>
<dbReference type="InterPro" id="IPR036291">
    <property type="entry name" value="NAD(P)-bd_dom_sf"/>
</dbReference>
<dbReference type="Pfam" id="PF02254">
    <property type="entry name" value="TrkA_N"/>
    <property type="match status" value="1"/>
</dbReference>
<evidence type="ECO:0000256" key="8">
    <source>
        <dbReference type="ARBA" id="ARBA00023136"/>
    </source>
</evidence>
<dbReference type="InterPro" id="IPR003148">
    <property type="entry name" value="RCK_N"/>
</dbReference>
<dbReference type="KEGG" id="wch:wcw_0509"/>
<dbReference type="GO" id="GO:0006813">
    <property type="term" value="P:potassium ion transport"/>
    <property type="evidence" value="ECO:0007669"/>
    <property type="project" value="InterPro"/>
</dbReference>
<dbReference type="SUPFAM" id="SSF51735">
    <property type="entry name" value="NAD(P)-binding Rossmann-fold domains"/>
    <property type="match status" value="1"/>
</dbReference>
<feature type="transmembrane region" description="Helical" evidence="9">
    <location>
        <begin position="6"/>
        <end position="25"/>
    </location>
</feature>
<dbReference type="eggNOG" id="COG0025">
    <property type="taxonomic scope" value="Bacteria"/>
</dbReference>
<feature type="transmembrane region" description="Helical" evidence="9">
    <location>
        <begin position="149"/>
        <end position="173"/>
    </location>
</feature>
<evidence type="ECO:0000313" key="13">
    <source>
        <dbReference type="Proteomes" id="UP000001505"/>
    </source>
</evidence>
<dbReference type="InterPro" id="IPR006153">
    <property type="entry name" value="Cation/H_exchanger_TM"/>
</dbReference>
<keyword evidence="6 9" id="KW-1133">Transmembrane helix</keyword>
<feature type="transmembrane region" description="Helical" evidence="9">
    <location>
        <begin position="271"/>
        <end position="287"/>
    </location>
</feature>
<dbReference type="Gene3D" id="3.40.50.720">
    <property type="entry name" value="NAD(P)-binding Rossmann-like Domain"/>
    <property type="match status" value="1"/>
</dbReference>